<dbReference type="Gene3D" id="2.160.10.10">
    <property type="entry name" value="Hexapeptide repeat proteins"/>
    <property type="match status" value="1"/>
</dbReference>
<dbReference type="PANTHER" id="PTHR43300">
    <property type="entry name" value="ACETYLTRANSFERASE"/>
    <property type="match status" value="1"/>
</dbReference>
<dbReference type="Proteomes" id="UP000664256">
    <property type="component" value="Unassembled WGS sequence"/>
</dbReference>
<keyword evidence="5" id="KW-1185">Reference proteome</keyword>
<dbReference type="SUPFAM" id="SSF51161">
    <property type="entry name" value="Trimeric LpxA-like enzymes"/>
    <property type="match status" value="1"/>
</dbReference>
<keyword evidence="2" id="KW-0677">Repeat</keyword>
<feature type="domain" description="PglD N-terminal" evidence="3">
    <location>
        <begin position="7"/>
        <end position="85"/>
    </location>
</feature>
<name>A0ABS3H3Z9_9ENTE</name>
<dbReference type="PROSITE" id="PS00101">
    <property type="entry name" value="HEXAPEP_TRANSFERASES"/>
    <property type="match status" value="1"/>
</dbReference>
<organism evidence="4 5">
    <name type="scientific">Candidatus Enterococcus myersii</name>
    <dbReference type="NCBI Taxonomy" id="2815322"/>
    <lineage>
        <taxon>Bacteria</taxon>
        <taxon>Bacillati</taxon>
        <taxon>Bacillota</taxon>
        <taxon>Bacilli</taxon>
        <taxon>Lactobacillales</taxon>
        <taxon>Enterococcaceae</taxon>
        <taxon>Enterococcus</taxon>
    </lineage>
</organism>
<gene>
    <name evidence="4" type="ORF">JZO76_01390</name>
</gene>
<keyword evidence="1" id="KW-0808">Transferase</keyword>
<protein>
    <submittedName>
        <fullName evidence="4">Acetyltransferase</fullName>
    </submittedName>
</protein>
<dbReference type="InterPro" id="IPR020019">
    <property type="entry name" value="AcTrfase_PglD-like"/>
</dbReference>
<dbReference type="PANTHER" id="PTHR43300:SF7">
    <property type="entry name" value="UDP-N-ACETYLBACILLOSAMINE N-ACETYLTRANSFERASE"/>
    <property type="match status" value="1"/>
</dbReference>
<evidence type="ECO:0000259" key="3">
    <source>
        <dbReference type="Pfam" id="PF17836"/>
    </source>
</evidence>
<dbReference type="Gene3D" id="3.40.50.20">
    <property type="match status" value="1"/>
</dbReference>
<evidence type="ECO:0000313" key="5">
    <source>
        <dbReference type="Proteomes" id="UP000664256"/>
    </source>
</evidence>
<dbReference type="Pfam" id="PF17836">
    <property type="entry name" value="PglD_N"/>
    <property type="match status" value="1"/>
</dbReference>
<dbReference type="NCBIfam" id="TIGR03570">
    <property type="entry name" value="NeuD_NnaD"/>
    <property type="match status" value="1"/>
</dbReference>
<dbReference type="InterPro" id="IPR050179">
    <property type="entry name" value="Trans_hexapeptide_repeat"/>
</dbReference>
<dbReference type="InterPro" id="IPR041561">
    <property type="entry name" value="PglD_N"/>
</dbReference>
<evidence type="ECO:0000313" key="4">
    <source>
        <dbReference type="EMBL" id="MBO0448180.1"/>
    </source>
</evidence>
<dbReference type="CDD" id="cd03360">
    <property type="entry name" value="LbH_AT_putative"/>
    <property type="match status" value="1"/>
</dbReference>
<reference evidence="4 5" key="1">
    <citation type="submission" date="2021-03" db="EMBL/GenBank/DDBJ databases">
        <title>Enterococcal diversity collection.</title>
        <authorList>
            <person name="Gilmore M.S."/>
            <person name="Schwartzman J."/>
            <person name="Van Tyne D."/>
            <person name="Martin M."/>
            <person name="Earl A.M."/>
            <person name="Manson A.L."/>
            <person name="Straub T."/>
            <person name="Salamzade R."/>
            <person name="Saavedra J."/>
            <person name="Lebreton F."/>
            <person name="Prichula J."/>
            <person name="Schaufler K."/>
            <person name="Gaca A."/>
            <person name="Sgardioli B."/>
            <person name="Wagenaar J."/>
            <person name="Strong T."/>
        </authorList>
    </citation>
    <scope>NUCLEOTIDE SEQUENCE [LARGE SCALE GENOMIC DNA]</scope>
    <source>
        <strain evidence="4 5">MJM12</strain>
    </source>
</reference>
<evidence type="ECO:0000256" key="1">
    <source>
        <dbReference type="ARBA" id="ARBA00022679"/>
    </source>
</evidence>
<comment type="caution">
    <text evidence="4">The sequence shown here is derived from an EMBL/GenBank/DDBJ whole genome shotgun (WGS) entry which is preliminary data.</text>
</comment>
<dbReference type="RefSeq" id="WP_206902419.1">
    <property type="nucleotide sequence ID" value="NZ_JAFLVT010000001.1"/>
</dbReference>
<accession>A0ABS3H3Z9</accession>
<dbReference type="InterPro" id="IPR011004">
    <property type="entry name" value="Trimer_LpxA-like_sf"/>
</dbReference>
<dbReference type="InterPro" id="IPR018357">
    <property type="entry name" value="Hexapep_transf_CS"/>
</dbReference>
<dbReference type="EMBL" id="JAFLVT010000001">
    <property type="protein sequence ID" value="MBO0448180.1"/>
    <property type="molecule type" value="Genomic_DNA"/>
</dbReference>
<evidence type="ECO:0000256" key="2">
    <source>
        <dbReference type="ARBA" id="ARBA00022737"/>
    </source>
</evidence>
<sequence>MPRINRKIIIVGTGGFAKEVTFLLSRIENYQLLGYVDDNSDLHGNVILDYPVIGNTDYLLSLDEEWAIAIGIANPQAKKNIYKKLRTKSNLIFPNLIDPSALFGLEIEMGIGNIIMANTTFTSSIRLGNFNMINIATTIGHDVEIGSYNSLFPSINVSGNVRIGNETSIGVGSKIIQGLAVGEASIIGAGSVVIRDIESKTKNVGVPTRVIESWE</sequence>
<proteinExistence type="predicted"/>